<dbReference type="EMBL" id="BFFP01000015">
    <property type="protein sequence ID" value="GBG94635.1"/>
    <property type="molecule type" value="Genomic_DNA"/>
</dbReference>
<keyword evidence="2" id="KW-0808">Transferase</keyword>
<keyword evidence="7" id="KW-1185">Reference proteome</keyword>
<proteinExistence type="inferred from homology"/>
<dbReference type="EC" id="2.1.1.-" evidence="4"/>
<evidence type="ECO:0000259" key="5">
    <source>
        <dbReference type="Pfam" id="PF01555"/>
    </source>
</evidence>
<dbReference type="GO" id="GO:0032259">
    <property type="term" value="P:methylation"/>
    <property type="evidence" value="ECO:0007669"/>
    <property type="project" value="UniProtKB-KW"/>
</dbReference>
<dbReference type="SUPFAM" id="SSF53335">
    <property type="entry name" value="S-adenosyl-L-methionine-dependent methyltransferases"/>
    <property type="match status" value="1"/>
</dbReference>
<dbReference type="AlphaFoldDB" id="A0A401IT16"/>
<evidence type="ECO:0000256" key="2">
    <source>
        <dbReference type="ARBA" id="ARBA00022679"/>
    </source>
</evidence>
<name>A0A401IT16_9LACO</name>
<dbReference type="InterPro" id="IPR001091">
    <property type="entry name" value="RM_Methyltransferase"/>
</dbReference>
<protein>
    <recommendedName>
        <fullName evidence="4">Methyltransferase</fullName>
        <ecNumber evidence="4">2.1.1.-</ecNumber>
    </recommendedName>
</protein>
<evidence type="ECO:0000313" key="6">
    <source>
        <dbReference type="EMBL" id="GBG94635.1"/>
    </source>
</evidence>
<dbReference type="Proteomes" id="UP000286848">
    <property type="component" value="Unassembled WGS sequence"/>
</dbReference>
<dbReference type="GO" id="GO:0008170">
    <property type="term" value="F:N-methyltransferase activity"/>
    <property type="evidence" value="ECO:0007669"/>
    <property type="project" value="InterPro"/>
</dbReference>
<comment type="similarity">
    <text evidence="4">Belongs to the N(4)/N(6)-methyltransferase family.</text>
</comment>
<feature type="domain" description="DNA methylase N-4/N-6" evidence="5">
    <location>
        <begin position="21"/>
        <end position="295"/>
    </location>
</feature>
<evidence type="ECO:0000256" key="4">
    <source>
        <dbReference type="RuleBase" id="RU362026"/>
    </source>
</evidence>
<evidence type="ECO:0000256" key="1">
    <source>
        <dbReference type="ARBA" id="ARBA00022603"/>
    </source>
</evidence>
<gene>
    <name evidence="6" type="ORF">LFYK43_10940</name>
</gene>
<dbReference type="InterPro" id="IPR029063">
    <property type="entry name" value="SAM-dependent_MTases_sf"/>
</dbReference>
<dbReference type="Gene3D" id="3.40.50.150">
    <property type="entry name" value="Vaccinia Virus protein VP39"/>
    <property type="match status" value="1"/>
</dbReference>
<dbReference type="Pfam" id="PF01555">
    <property type="entry name" value="N6_N4_Mtase"/>
    <property type="match status" value="1"/>
</dbReference>
<evidence type="ECO:0000256" key="3">
    <source>
        <dbReference type="ARBA" id="ARBA00022747"/>
    </source>
</evidence>
<dbReference type="GO" id="GO:0003677">
    <property type="term" value="F:DNA binding"/>
    <property type="evidence" value="ECO:0007669"/>
    <property type="project" value="InterPro"/>
</dbReference>
<dbReference type="GO" id="GO:0009307">
    <property type="term" value="P:DNA restriction-modification system"/>
    <property type="evidence" value="ECO:0007669"/>
    <property type="project" value="UniProtKB-KW"/>
</dbReference>
<comment type="caution">
    <text evidence="6">The sequence shown here is derived from an EMBL/GenBank/DDBJ whole genome shotgun (WGS) entry which is preliminary data.</text>
</comment>
<dbReference type="OrthoDB" id="9800801at2"/>
<sequence length="309" mass="36219">MIDLKQGDCLELMKEIPDNSIDMVLCDLPYGTIKGMQLSSWTSKTTEWDNRLPLDALFKQYERLIKNTGAIVLFSQEPFTQELRTLKPFNLSFSYPMIWLKDSWGNGLYAKKAPLNVFEDINVFRKVHSLETNRRLREYSKAVLDYIGKKAVDVEKEMGNERMKHFFHYKSPQFSLPTKQTYSAFVNKYNLRSMPKYQTYEKMKNSFDKRLPTFNLCGENHLENVFVFSKDKEHYHPTQKPVKLLEKLIRIYSNKGELVLDNTMGSGSTGVACVNTKRDFIGMELDEEYFHIAEKRIREAQAEIRLDIL</sequence>
<dbReference type="InterPro" id="IPR002941">
    <property type="entry name" value="DNA_methylase_N4/N6"/>
</dbReference>
<reference evidence="6 7" key="1">
    <citation type="journal article" date="2019" name="Int. J. Syst. Evol. Microbiol.">
        <title>Lactobacillus salitolerans sp. nov., a novel lactic acid bacterium isolated from spent mushroom substrates.</title>
        <authorList>
            <person name="Tohno M."/>
            <person name="Tanizawa Y."/>
            <person name="Kojima Y."/>
            <person name="Sakamoto M."/>
            <person name="Nakamura Y."/>
            <person name="Ohkuma M."/>
            <person name="Kobayashi H."/>
        </authorList>
    </citation>
    <scope>NUCLEOTIDE SEQUENCE [LARGE SCALE GENOMIC DNA]</scope>
    <source>
        <strain evidence="6 7">YK43</strain>
    </source>
</reference>
<evidence type="ECO:0000313" key="7">
    <source>
        <dbReference type="Proteomes" id="UP000286848"/>
    </source>
</evidence>
<organism evidence="6 7">
    <name type="scientific">Ligilactobacillus salitolerans</name>
    <dbReference type="NCBI Taxonomy" id="1808352"/>
    <lineage>
        <taxon>Bacteria</taxon>
        <taxon>Bacillati</taxon>
        <taxon>Bacillota</taxon>
        <taxon>Bacilli</taxon>
        <taxon>Lactobacillales</taxon>
        <taxon>Lactobacillaceae</taxon>
        <taxon>Ligilactobacillus</taxon>
    </lineage>
</organism>
<keyword evidence="3" id="KW-0680">Restriction system</keyword>
<dbReference type="RefSeq" id="WP_124976221.1">
    <property type="nucleotide sequence ID" value="NZ_BFFP01000015.1"/>
</dbReference>
<dbReference type="PRINTS" id="PR00508">
    <property type="entry name" value="S21N4MTFRASE"/>
</dbReference>
<keyword evidence="1 6" id="KW-0489">Methyltransferase</keyword>
<accession>A0A401IT16</accession>